<evidence type="ECO:0000256" key="10">
    <source>
        <dbReference type="PROSITE-ProRule" id="PRU00560"/>
    </source>
</evidence>
<evidence type="ECO:0000256" key="2">
    <source>
        <dbReference type="ARBA" id="ARBA00022741"/>
    </source>
</evidence>
<feature type="compositionally biased region" description="Acidic residues" evidence="11">
    <location>
        <begin position="445"/>
        <end position="454"/>
    </location>
</feature>
<dbReference type="SUPFAM" id="SSF47819">
    <property type="entry name" value="HRDC-like"/>
    <property type="match status" value="1"/>
</dbReference>
<dbReference type="Gene3D" id="1.10.10.160">
    <property type="match status" value="1"/>
</dbReference>
<reference evidence="15 16" key="1">
    <citation type="submission" date="2016-10" db="EMBL/GenBank/DDBJ databases">
        <authorList>
            <person name="Varghese N."/>
            <person name="Submissions S."/>
        </authorList>
    </citation>
    <scope>NUCLEOTIDE SEQUENCE [LARGE SCALE GENOMIC DNA]</scope>
    <source>
        <strain evidence="15 16">DSM 9169</strain>
    </source>
</reference>
<dbReference type="InterPro" id="IPR014017">
    <property type="entry name" value="DNA_helicase_UvrD-like_C"/>
</dbReference>
<evidence type="ECO:0000313" key="15">
    <source>
        <dbReference type="EMBL" id="SDT88055.1"/>
    </source>
</evidence>
<dbReference type="SUPFAM" id="SSF52540">
    <property type="entry name" value="P-loop containing nucleoside triphosphate hydrolases"/>
    <property type="match status" value="1"/>
</dbReference>
<dbReference type="Gene3D" id="1.10.486.10">
    <property type="entry name" value="PCRA, domain 4"/>
    <property type="match status" value="2"/>
</dbReference>
<dbReference type="PANTHER" id="PTHR11070">
    <property type="entry name" value="UVRD / RECB / PCRA DNA HELICASE FAMILY MEMBER"/>
    <property type="match status" value="1"/>
</dbReference>
<comment type="catalytic activity">
    <reaction evidence="9">
        <text>ATP + H2O = ADP + phosphate + H(+)</text>
        <dbReference type="Rhea" id="RHEA:13065"/>
        <dbReference type="ChEBI" id="CHEBI:15377"/>
        <dbReference type="ChEBI" id="CHEBI:15378"/>
        <dbReference type="ChEBI" id="CHEBI:30616"/>
        <dbReference type="ChEBI" id="CHEBI:43474"/>
        <dbReference type="ChEBI" id="CHEBI:456216"/>
        <dbReference type="EC" id="5.6.2.4"/>
    </reaction>
</comment>
<dbReference type="InterPro" id="IPR014016">
    <property type="entry name" value="UvrD-like_ATP-bd"/>
</dbReference>
<dbReference type="SMART" id="SM00341">
    <property type="entry name" value="HRDC"/>
    <property type="match status" value="1"/>
</dbReference>
<dbReference type="Pfam" id="PF00580">
    <property type="entry name" value="UvrD-helicase"/>
    <property type="match status" value="1"/>
</dbReference>
<evidence type="ECO:0000256" key="3">
    <source>
        <dbReference type="ARBA" id="ARBA00022801"/>
    </source>
</evidence>
<evidence type="ECO:0000256" key="4">
    <source>
        <dbReference type="ARBA" id="ARBA00022806"/>
    </source>
</evidence>
<dbReference type="RefSeq" id="WP_257590385.1">
    <property type="nucleotide sequence ID" value="NZ_LT629792.1"/>
</dbReference>
<evidence type="ECO:0000256" key="1">
    <source>
        <dbReference type="ARBA" id="ARBA00009922"/>
    </source>
</evidence>
<dbReference type="PROSITE" id="PS51198">
    <property type="entry name" value="UVRD_HELICASE_ATP_BIND"/>
    <property type="match status" value="1"/>
</dbReference>
<dbReference type="CDD" id="cd17932">
    <property type="entry name" value="DEXQc_UvrD"/>
    <property type="match status" value="1"/>
</dbReference>
<dbReference type="Pfam" id="PF00570">
    <property type="entry name" value="HRDC"/>
    <property type="match status" value="1"/>
</dbReference>
<dbReference type="InterPro" id="IPR002121">
    <property type="entry name" value="HRDC_dom"/>
</dbReference>
<accession>A0ABY0V612</accession>
<feature type="domain" description="HRDC" evidence="12">
    <location>
        <begin position="656"/>
        <end position="736"/>
    </location>
</feature>
<organism evidence="15 16">
    <name type="scientific">Schaalia radingae</name>
    <dbReference type="NCBI Taxonomy" id="131110"/>
    <lineage>
        <taxon>Bacteria</taxon>
        <taxon>Bacillati</taxon>
        <taxon>Actinomycetota</taxon>
        <taxon>Actinomycetes</taxon>
        <taxon>Actinomycetales</taxon>
        <taxon>Actinomycetaceae</taxon>
        <taxon>Schaalia</taxon>
    </lineage>
</organism>
<evidence type="ECO:0000256" key="9">
    <source>
        <dbReference type="ARBA" id="ARBA00048988"/>
    </source>
</evidence>
<feature type="binding site" evidence="10">
    <location>
        <begin position="34"/>
        <end position="41"/>
    </location>
    <ligand>
        <name>ATP</name>
        <dbReference type="ChEBI" id="CHEBI:30616"/>
    </ligand>
</feature>
<keyword evidence="3 10" id="KW-0378">Hydrolase</keyword>
<protein>
    <recommendedName>
        <fullName evidence="8">DNA 3'-5' helicase</fullName>
        <ecNumber evidence="8">5.6.2.4</ecNumber>
    </recommendedName>
</protein>
<keyword evidence="16" id="KW-1185">Reference proteome</keyword>
<dbReference type="EC" id="5.6.2.4" evidence="8"/>
<evidence type="ECO:0000256" key="11">
    <source>
        <dbReference type="SAM" id="MobiDB-lite"/>
    </source>
</evidence>
<feature type="domain" description="UvrD-like helicase C-terminal" evidence="14">
    <location>
        <begin position="296"/>
        <end position="549"/>
    </location>
</feature>
<feature type="domain" description="UvrD-like helicase ATP-binding" evidence="13">
    <location>
        <begin position="13"/>
        <end position="295"/>
    </location>
</feature>
<keyword evidence="2 10" id="KW-0547">Nucleotide-binding</keyword>
<dbReference type="PROSITE" id="PS51217">
    <property type="entry name" value="UVRD_HELICASE_CTER"/>
    <property type="match status" value="1"/>
</dbReference>
<dbReference type="InterPro" id="IPR044876">
    <property type="entry name" value="HRDC_dom_sf"/>
</dbReference>
<dbReference type="CDD" id="cd18807">
    <property type="entry name" value="SF1_C_UvrD"/>
    <property type="match status" value="1"/>
</dbReference>
<keyword evidence="5 10" id="KW-0067">ATP-binding</keyword>
<dbReference type="EMBL" id="LT629792">
    <property type="protein sequence ID" value="SDT88055.1"/>
    <property type="molecule type" value="Genomic_DNA"/>
</dbReference>
<dbReference type="Gene3D" id="1.10.150.80">
    <property type="entry name" value="HRDC domain"/>
    <property type="match status" value="1"/>
</dbReference>
<dbReference type="InterPro" id="IPR010997">
    <property type="entry name" value="HRDC-like_sf"/>
</dbReference>
<evidence type="ECO:0000259" key="14">
    <source>
        <dbReference type="PROSITE" id="PS51217"/>
    </source>
</evidence>
<comment type="similarity">
    <text evidence="1">Belongs to the helicase family. UvrD subfamily.</text>
</comment>
<keyword evidence="6" id="KW-0413">Isomerase</keyword>
<dbReference type="InterPro" id="IPR013986">
    <property type="entry name" value="DExx_box_DNA_helicase_dom_sf"/>
</dbReference>
<dbReference type="InterPro" id="IPR027417">
    <property type="entry name" value="P-loop_NTPase"/>
</dbReference>
<evidence type="ECO:0000256" key="7">
    <source>
        <dbReference type="ARBA" id="ARBA00034617"/>
    </source>
</evidence>
<evidence type="ECO:0000259" key="13">
    <source>
        <dbReference type="PROSITE" id="PS51198"/>
    </source>
</evidence>
<dbReference type="Proteomes" id="UP000198976">
    <property type="component" value="Chromosome I"/>
</dbReference>
<comment type="catalytic activity">
    <reaction evidence="7">
        <text>Couples ATP hydrolysis with the unwinding of duplex DNA by translocating in the 3'-5' direction.</text>
        <dbReference type="EC" id="5.6.2.4"/>
    </reaction>
</comment>
<keyword evidence="4 10" id="KW-0347">Helicase</keyword>
<sequence>MTDSMMEAEQLLDALDEDQRRVAQQVRGPMAVLAGAGTGKTRAITYRIAYGAATGAYDPVSVLAVTFTQRAAAEMRQRLRDLGVAAAQARTFHSAALRQLTYFWETGFGGRRPDLIEHKASLVASAAARCGIRADKTTVRDLAAEIEWSKVSIVDAERYAPVARRQGRIPPAGLEHSEFARLFDAYEEAKMDRAVIDFEDVLILMCGLMETREDIARHIRSQYRNFVVDEYQDVSALQQRLLDLWLGERHDVCVVGDVAQTIYSFAGADASYLARFAQRHPGTRVVELTRDYRSTPQIVSIANRVMERAGRSRLSAGTAASGASGDGSGARPSTGAMAGAVHLVSQRPSGAAVAFRTYGDDMEEAAGVAQRIAALVKSGDTSLHSCAILYRTNSQSEVFETALSQAGLSCVVQGGKRFFEREEVKRAMLVLRREATAQRRHDGEDFTDGADDGADGAHAPDSVDVSGDTELVATVKEQLALVGWSPDAPQNAGAERERWDNLNALVSLAEERAHLTLPKFVDELGERSVAQAAPTVDGVTLSTLHAAKGLEWDNVFLVGASEGLLPISLATTAQAREEERRLLYVGLTRARDRLEVSWSRSRGTGRSHKNRSRTSLLDGIWPREDESARSIARSRARSSQPRRKADDMEAFEHEFGPQAVAAFEALKQWRLEQAHAQSKPAFTVFVDSTLRDIASARPKTLRQLGVIRGVGPVKLDAYGPQVLAILRGLDDADADGASQ</sequence>
<dbReference type="Gene3D" id="3.40.50.300">
    <property type="entry name" value="P-loop containing nucleotide triphosphate hydrolases"/>
    <property type="match status" value="3"/>
</dbReference>
<evidence type="ECO:0000259" key="12">
    <source>
        <dbReference type="PROSITE" id="PS50967"/>
    </source>
</evidence>
<dbReference type="InterPro" id="IPR000212">
    <property type="entry name" value="DNA_helicase_UvrD/REP"/>
</dbReference>
<dbReference type="Pfam" id="PF13361">
    <property type="entry name" value="UvrD_C"/>
    <property type="match status" value="2"/>
</dbReference>
<proteinExistence type="inferred from homology"/>
<evidence type="ECO:0000256" key="6">
    <source>
        <dbReference type="ARBA" id="ARBA00023235"/>
    </source>
</evidence>
<name>A0ABY0V612_9ACTO</name>
<dbReference type="GO" id="GO:0004386">
    <property type="term" value="F:helicase activity"/>
    <property type="evidence" value="ECO:0007669"/>
    <property type="project" value="UniProtKB-KW"/>
</dbReference>
<dbReference type="PROSITE" id="PS50967">
    <property type="entry name" value="HRDC"/>
    <property type="match status" value="1"/>
</dbReference>
<gene>
    <name evidence="15" type="ORF">SAMN04489714_0499</name>
</gene>
<evidence type="ECO:0000256" key="5">
    <source>
        <dbReference type="ARBA" id="ARBA00022840"/>
    </source>
</evidence>
<feature type="region of interest" description="Disordered" evidence="11">
    <location>
        <begin position="438"/>
        <end position="464"/>
    </location>
</feature>
<evidence type="ECO:0000256" key="8">
    <source>
        <dbReference type="ARBA" id="ARBA00034808"/>
    </source>
</evidence>
<evidence type="ECO:0000313" key="16">
    <source>
        <dbReference type="Proteomes" id="UP000198976"/>
    </source>
</evidence>
<dbReference type="PANTHER" id="PTHR11070:SF69">
    <property type="entry name" value="ATP-DEPENDENT DNA HELICASE UVRD2"/>
    <property type="match status" value="1"/>
</dbReference>